<evidence type="ECO:0000313" key="9">
    <source>
        <dbReference type="EMBL" id="ESN95287.1"/>
    </source>
</evidence>
<feature type="transmembrane region" description="Helical" evidence="7">
    <location>
        <begin position="124"/>
        <end position="145"/>
    </location>
</feature>
<evidence type="ECO:0000256" key="1">
    <source>
        <dbReference type="ARBA" id="ARBA00004141"/>
    </source>
</evidence>
<dbReference type="GO" id="GO:0016020">
    <property type="term" value="C:membrane"/>
    <property type="evidence" value="ECO:0000318"/>
    <property type="project" value="GO_Central"/>
</dbReference>
<dbReference type="EnsemblMetazoa" id="HelroT179632">
    <property type="protein sequence ID" value="HelroP179632"/>
    <property type="gene ID" value="HelroG179632"/>
</dbReference>
<dbReference type="HOGENOM" id="CLU_090110_0_0_1"/>
<organism evidence="10 11">
    <name type="scientific">Helobdella robusta</name>
    <name type="common">Californian leech</name>
    <dbReference type="NCBI Taxonomy" id="6412"/>
    <lineage>
        <taxon>Eukaryota</taxon>
        <taxon>Metazoa</taxon>
        <taxon>Spiralia</taxon>
        <taxon>Lophotrochozoa</taxon>
        <taxon>Annelida</taxon>
        <taxon>Clitellata</taxon>
        <taxon>Hirudinea</taxon>
        <taxon>Rhynchobdellida</taxon>
        <taxon>Glossiphoniidae</taxon>
        <taxon>Helobdella</taxon>
    </lineage>
</organism>
<dbReference type="EMBL" id="AMQM01006904">
    <property type="status" value="NOT_ANNOTATED_CDS"/>
    <property type="molecule type" value="Genomic_DNA"/>
</dbReference>
<evidence type="ECO:0000259" key="8">
    <source>
        <dbReference type="PROSITE" id="PS51225"/>
    </source>
</evidence>
<dbReference type="CTD" id="20207387"/>
<evidence type="ECO:0000256" key="2">
    <source>
        <dbReference type="ARBA" id="ARBA00022692"/>
    </source>
</evidence>
<dbReference type="PANTHER" id="PTHR22776">
    <property type="entry name" value="MARVEL-CONTAINING POTENTIAL LIPID RAFT-ASSOCIATED PROTEIN"/>
    <property type="match status" value="1"/>
</dbReference>
<keyword evidence="11" id="KW-1185">Reference proteome</keyword>
<reference evidence="9 11" key="2">
    <citation type="journal article" date="2013" name="Nature">
        <title>Insights into bilaterian evolution from three spiralian genomes.</title>
        <authorList>
            <person name="Simakov O."/>
            <person name="Marletaz F."/>
            <person name="Cho S.J."/>
            <person name="Edsinger-Gonzales E."/>
            <person name="Havlak P."/>
            <person name="Hellsten U."/>
            <person name="Kuo D.H."/>
            <person name="Larsson T."/>
            <person name="Lv J."/>
            <person name="Arendt D."/>
            <person name="Savage R."/>
            <person name="Osoegawa K."/>
            <person name="de Jong P."/>
            <person name="Grimwood J."/>
            <person name="Chapman J.A."/>
            <person name="Shapiro H."/>
            <person name="Aerts A."/>
            <person name="Otillar R.P."/>
            <person name="Terry A.Y."/>
            <person name="Boore J.L."/>
            <person name="Grigoriev I.V."/>
            <person name="Lindberg D.R."/>
            <person name="Seaver E.C."/>
            <person name="Weisblat D.A."/>
            <person name="Putnam N.H."/>
            <person name="Rokhsar D.S."/>
        </authorList>
    </citation>
    <scope>NUCLEOTIDE SEQUENCE</scope>
</reference>
<sequence length="197" mass="22545">MSGQDNNYPQPFPTTTTTYSQPQTTITSRHAPSDRYRSMSEMIDQQYLFSFYGIIKALQMIFDLSVFICASVNIHGTMAIISVCGYMQFVSMFTFIVSLVYYVIHMFRLDRTCPMTVPLKFTEFILSCFFTILYFISAILASVYIQESGRYNVNMAAAAFFTWSSVILYGADIIILWIDWRSSSEGPYFSSIITLPS</sequence>
<dbReference type="PANTHER" id="PTHR22776:SF49">
    <property type="entry name" value="MARVEL DOMAIN-CONTAINING PROTEIN"/>
    <property type="match status" value="1"/>
</dbReference>
<reference evidence="11" key="1">
    <citation type="submission" date="2012-12" db="EMBL/GenBank/DDBJ databases">
        <authorList>
            <person name="Hellsten U."/>
            <person name="Grimwood J."/>
            <person name="Chapman J.A."/>
            <person name="Shapiro H."/>
            <person name="Aerts A."/>
            <person name="Otillar R.P."/>
            <person name="Terry A.Y."/>
            <person name="Boore J.L."/>
            <person name="Simakov O."/>
            <person name="Marletaz F."/>
            <person name="Cho S.-J."/>
            <person name="Edsinger-Gonzales E."/>
            <person name="Havlak P."/>
            <person name="Kuo D.-H."/>
            <person name="Larsson T."/>
            <person name="Lv J."/>
            <person name="Arendt D."/>
            <person name="Savage R."/>
            <person name="Osoegawa K."/>
            <person name="de Jong P."/>
            <person name="Lindberg D.R."/>
            <person name="Seaver E.C."/>
            <person name="Weisblat D.A."/>
            <person name="Putnam N.H."/>
            <person name="Grigoriev I.V."/>
            <person name="Rokhsar D.S."/>
        </authorList>
    </citation>
    <scope>NUCLEOTIDE SEQUENCE</scope>
</reference>
<feature type="transmembrane region" description="Helical" evidence="7">
    <location>
        <begin position="47"/>
        <end position="74"/>
    </location>
</feature>
<proteinExistence type="predicted"/>
<evidence type="ECO:0000256" key="3">
    <source>
        <dbReference type="ARBA" id="ARBA00022989"/>
    </source>
</evidence>
<dbReference type="InParanoid" id="T1FEY8"/>
<feature type="domain" description="MARVEL" evidence="8">
    <location>
        <begin position="47"/>
        <end position="181"/>
    </location>
</feature>
<evidence type="ECO:0000256" key="5">
    <source>
        <dbReference type="PROSITE-ProRule" id="PRU00581"/>
    </source>
</evidence>
<dbReference type="OrthoDB" id="6258237at2759"/>
<protein>
    <recommendedName>
        <fullName evidence="8">MARVEL domain-containing protein</fullName>
    </recommendedName>
</protein>
<dbReference type="AlphaFoldDB" id="T1FEY8"/>
<feature type="transmembrane region" description="Helical" evidence="7">
    <location>
        <begin position="157"/>
        <end position="178"/>
    </location>
</feature>
<evidence type="ECO:0000256" key="6">
    <source>
        <dbReference type="SAM" id="MobiDB-lite"/>
    </source>
</evidence>
<reference evidence="10" key="3">
    <citation type="submission" date="2015-06" db="UniProtKB">
        <authorList>
            <consortium name="EnsemblMetazoa"/>
        </authorList>
    </citation>
    <scope>IDENTIFICATION</scope>
</reference>
<dbReference type="GeneID" id="20207387"/>
<dbReference type="Pfam" id="PF01284">
    <property type="entry name" value="MARVEL"/>
    <property type="match status" value="1"/>
</dbReference>
<accession>T1FEY8</accession>
<dbReference type="RefSeq" id="XP_009026686.1">
    <property type="nucleotide sequence ID" value="XM_009028438.1"/>
</dbReference>
<evidence type="ECO:0000256" key="7">
    <source>
        <dbReference type="SAM" id="Phobius"/>
    </source>
</evidence>
<comment type="subcellular location">
    <subcellularLocation>
        <location evidence="1">Membrane</location>
        <topology evidence="1">Multi-pass membrane protein</topology>
    </subcellularLocation>
</comment>
<evidence type="ECO:0000313" key="10">
    <source>
        <dbReference type="EnsemblMetazoa" id="HelroP179632"/>
    </source>
</evidence>
<keyword evidence="4 5" id="KW-0472">Membrane</keyword>
<feature type="transmembrane region" description="Helical" evidence="7">
    <location>
        <begin position="80"/>
        <end position="104"/>
    </location>
</feature>
<dbReference type="PROSITE" id="PS51225">
    <property type="entry name" value="MARVEL"/>
    <property type="match status" value="1"/>
</dbReference>
<dbReference type="InterPro" id="IPR008253">
    <property type="entry name" value="Marvel"/>
</dbReference>
<dbReference type="EMBL" id="KB097536">
    <property type="protein sequence ID" value="ESN95287.1"/>
    <property type="molecule type" value="Genomic_DNA"/>
</dbReference>
<evidence type="ECO:0000256" key="4">
    <source>
        <dbReference type="ARBA" id="ARBA00023136"/>
    </source>
</evidence>
<feature type="region of interest" description="Disordered" evidence="6">
    <location>
        <begin position="1"/>
        <end position="32"/>
    </location>
</feature>
<keyword evidence="2 5" id="KW-0812">Transmembrane</keyword>
<feature type="compositionally biased region" description="Low complexity" evidence="6">
    <location>
        <begin position="13"/>
        <end position="27"/>
    </location>
</feature>
<dbReference type="Proteomes" id="UP000015101">
    <property type="component" value="Unassembled WGS sequence"/>
</dbReference>
<evidence type="ECO:0000313" key="11">
    <source>
        <dbReference type="Proteomes" id="UP000015101"/>
    </source>
</evidence>
<keyword evidence="3 7" id="KW-1133">Transmembrane helix</keyword>
<dbReference type="KEGG" id="hro:HELRODRAFT_179632"/>
<gene>
    <name evidence="10" type="primary">20207387</name>
    <name evidence="9" type="ORF">HELRODRAFT_179632</name>
</gene>
<dbReference type="InterPro" id="IPR050578">
    <property type="entry name" value="MARVEL-CKLF_proteins"/>
</dbReference>
<name>T1FEY8_HELRO</name>